<dbReference type="EMBL" id="JAPWDV010000002">
    <property type="protein sequence ID" value="KAJ6218997.1"/>
    <property type="molecule type" value="Genomic_DNA"/>
</dbReference>
<evidence type="ECO:0000256" key="1">
    <source>
        <dbReference type="SAM" id="Phobius"/>
    </source>
</evidence>
<accession>A0A9Q0M6T6</accession>
<protein>
    <submittedName>
        <fullName evidence="2">Uncharacterized protein</fullName>
    </submittedName>
</protein>
<sequence>MWEWYEEASADSNLRQTLELQLRLMSIIYMLILSYAIIIYDKDNHKLRENRSKFVLGSIIIISCILRIILAYRNLLNYGRLTWKHFDEWRRHNPKVMIEPNSTVSKDGRKSIQFGTSSIRAAGLRRRTMVKQEPIQKTSNDENGKNC</sequence>
<organism evidence="2 3">
    <name type="scientific">Blomia tropicalis</name>
    <name type="common">Mite</name>
    <dbReference type="NCBI Taxonomy" id="40697"/>
    <lineage>
        <taxon>Eukaryota</taxon>
        <taxon>Metazoa</taxon>
        <taxon>Ecdysozoa</taxon>
        <taxon>Arthropoda</taxon>
        <taxon>Chelicerata</taxon>
        <taxon>Arachnida</taxon>
        <taxon>Acari</taxon>
        <taxon>Acariformes</taxon>
        <taxon>Sarcoptiformes</taxon>
        <taxon>Astigmata</taxon>
        <taxon>Glycyphagoidea</taxon>
        <taxon>Echimyopodidae</taxon>
        <taxon>Blomia</taxon>
    </lineage>
</organism>
<keyword evidence="1" id="KW-1133">Transmembrane helix</keyword>
<reference evidence="2" key="1">
    <citation type="submission" date="2022-12" db="EMBL/GenBank/DDBJ databases">
        <title>Genome assemblies of Blomia tropicalis.</title>
        <authorList>
            <person name="Cui Y."/>
        </authorList>
    </citation>
    <scope>NUCLEOTIDE SEQUENCE</scope>
    <source>
        <tissue evidence="2">Adult mites</tissue>
    </source>
</reference>
<name>A0A9Q0M6T6_BLOTA</name>
<comment type="caution">
    <text evidence="2">The sequence shown here is derived from an EMBL/GenBank/DDBJ whole genome shotgun (WGS) entry which is preliminary data.</text>
</comment>
<keyword evidence="1" id="KW-0812">Transmembrane</keyword>
<evidence type="ECO:0000313" key="2">
    <source>
        <dbReference type="EMBL" id="KAJ6218997.1"/>
    </source>
</evidence>
<dbReference type="AlphaFoldDB" id="A0A9Q0M6T6"/>
<feature type="transmembrane region" description="Helical" evidence="1">
    <location>
        <begin position="52"/>
        <end position="72"/>
    </location>
</feature>
<dbReference type="Proteomes" id="UP001142055">
    <property type="component" value="Chromosome 2"/>
</dbReference>
<feature type="transmembrane region" description="Helical" evidence="1">
    <location>
        <begin position="20"/>
        <end position="40"/>
    </location>
</feature>
<keyword evidence="1" id="KW-0472">Membrane</keyword>
<gene>
    <name evidence="2" type="ORF">RDWZM_004809</name>
</gene>
<keyword evidence="3" id="KW-1185">Reference proteome</keyword>
<proteinExistence type="predicted"/>
<evidence type="ECO:0000313" key="3">
    <source>
        <dbReference type="Proteomes" id="UP001142055"/>
    </source>
</evidence>